<dbReference type="AlphaFoldDB" id="A0A7W7ITI8"/>
<protein>
    <recommendedName>
        <fullName evidence="2">Cyanobacterial TRADD-N associated 2 transmembrane domain-containing protein</fullName>
    </recommendedName>
</protein>
<reference evidence="3 4" key="1">
    <citation type="submission" date="2020-08" db="EMBL/GenBank/DDBJ databases">
        <title>Functional genomics of gut bacteria from endangered species of beetles.</title>
        <authorList>
            <person name="Carlos-Shanley C."/>
        </authorList>
    </citation>
    <scope>NUCLEOTIDE SEQUENCE [LARGE SCALE GENOMIC DNA]</scope>
    <source>
        <strain evidence="3 4">S00142</strain>
    </source>
</reference>
<feature type="transmembrane region" description="Helical" evidence="1">
    <location>
        <begin position="12"/>
        <end position="30"/>
    </location>
</feature>
<dbReference type="EMBL" id="JACHLD010000001">
    <property type="protein sequence ID" value="MBB4799962.1"/>
    <property type="molecule type" value="Genomic_DNA"/>
</dbReference>
<accession>A0A7W7ITI8</accession>
<feature type="transmembrane region" description="Helical" evidence="1">
    <location>
        <begin position="124"/>
        <end position="143"/>
    </location>
</feature>
<dbReference type="InterPro" id="IPR048567">
    <property type="entry name" value="CyanoTRADDas_TM"/>
</dbReference>
<evidence type="ECO:0000259" key="2">
    <source>
        <dbReference type="Pfam" id="PF20712"/>
    </source>
</evidence>
<evidence type="ECO:0000313" key="3">
    <source>
        <dbReference type="EMBL" id="MBB4799962.1"/>
    </source>
</evidence>
<feature type="transmembrane region" description="Helical" evidence="1">
    <location>
        <begin position="89"/>
        <end position="112"/>
    </location>
</feature>
<name>A0A7W7ITI8_9FLAO</name>
<dbReference type="Proteomes" id="UP000561681">
    <property type="component" value="Unassembled WGS sequence"/>
</dbReference>
<evidence type="ECO:0000256" key="1">
    <source>
        <dbReference type="SAM" id="Phobius"/>
    </source>
</evidence>
<dbReference type="RefSeq" id="WP_184157583.1">
    <property type="nucleotide sequence ID" value="NZ_JACHLD010000001.1"/>
</dbReference>
<dbReference type="Pfam" id="PF20712">
    <property type="entry name" value="CyanoTRADDas_TM"/>
    <property type="match status" value="1"/>
</dbReference>
<gene>
    <name evidence="3" type="ORF">HNP37_000001</name>
</gene>
<keyword evidence="4" id="KW-1185">Reference proteome</keyword>
<organism evidence="3 4">
    <name type="scientific">Flavobacterium nitrogenifigens</name>
    <dbReference type="NCBI Taxonomy" id="1617283"/>
    <lineage>
        <taxon>Bacteria</taxon>
        <taxon>Pseudomonadati</taxon>
        <taxon>Bacteroidota</taxon>
        <taxon>Flavobacteriia</taxon>
        <taxon>Flavobacteriales</taxon>
        <taxon>Flavobacteriaceae</taxon>
        <taxon>Flavobacterium</taxon>
    </lineage>
</organism>
<evidence type="ECO:0000313" key="4">
    <source>
        <dbReference type="Proteomes" id="UP000561681"/>
    </source>
</evidence>
<feature type="domain" description="Cyanobacterial TRADD-N associated 2 transmembrane" evidence="2">
    <location>
        <begin position="82"/>
        <end position="150"/>
    </location>
</feature>
<keyword evidence="1" id="KW-0472">Membrane</keyword>
<comment type="caution">
    <text evidence="3">The sequence shown here is derived from an EMBL/GenBank/DDBJ whole genome shotgun (WGS) entry which is preliminary data.</text>
</comment>
<sequence length="220" mass="24608">MNSFSELKDFFAIIIPVFVAIISSIVLLKAKQVQFGKLSIDLDKDDQKAQDTAEYSSSDNGSDISLTTNERQFLLLKQYHAQGLGQSRISFWFSLIFATCGFAVIAISILNVDNNKSFLTQPSSIISLISGTIIDAVSALFFVQSNKSRELMSTFFEKLRADRKIEESLKLADSITDENLRSKLKMILSLHFAEIVTSDNIVSIVFKDLDKSITVETEKK</sequence>
<keyword evidence="1" id="KW-1133">Transmembrane helix</keyword>
<proteinExistence type="predicted"/>
<keyword evidence="1" id="KW-0812">Transmembrane</keyword>